<comment type="subcellular location">
    <subcellularLocation>
        <location evidence="1">Cell membrane</location>
        <topology evidence="1">Multi-pass membrane protein</topology>
    </subcellularLocation>
</comment>
<dbReference type="PANTHER" id="PTHR30489:SF0">
    <property type="entry name" value="LIPOPROTEIN-RELEASING SYSTEM TRANSMEMBRANE PROTEIN LOLE"/>
    <property type="match status" value="1"/>
</dbReference>
<dbReference type="InterPro" id="IPR051447">
    <property type="entry name" value="Lipoprotein-release_system"/>
</dbReference>
<evidence type="ECO:0000256" key="6">
    <source>
        <dbReference type="ARBA" id="ARBA00022989"/>
    </source>
</evidence>
<keyword evidence="3" id="KW-0813">Transport</keyword>
<protein>
    <submittedName>
        <fullName evidence="11">Lipoprotein-releasing ABC transporter permease subunit</fullName>
    </submittedName>
</protein>
<organism evidence="11 12">
    <name type="scientific">Marinobacterium alkalitolerans</name>
    <dbReference type="NCBI Taxonomy" id="1542925"/>
    <lineage>
        <taxon>Bacteria</taxon>
        <taxon>Pseudomonadati</taxon>
        <taxon>Pseudomonadota</taxon>
        <taxon>Gammaproteobacteria</taxon>
        <taxon>Oceanospirillales</taxon>
        <taxon>Oceanospirillaceae</taxon>
        <taxon>Marinobacterium</taxon>
    </lineage>
</organism>
<feature type="transmembrane region" description="Helical" evidence="8">
    <location>
        <begin position="317"/>
        <end position="343"/>
    </location>
</feature>
<keyword evidence="4" id="KW-1003">Cell membrane</keyword>
<keyword evidence="11" id="KW-0449">Lipoprotein</keyword>
<keyword evidence="5 8" id="KW-0812">Transmembrane</keyword>
<dbReference type="PANTHER" id="PTHR30489">
    <property type="entry name" value="LIPOPROTEIN-RELEASING SYSTEM TRANSMEMBRANE PROTEIN LOLE"/>
    <property type="match status" value="1"/>
</dbReference>
<comment type="caution">
    <text evidence="11">The sequence shown here is derived from an EMBL/GenBank/DDBJ whole genome shotgun (WGS) entry which is preliminary data.</text>
</comment>
<dbReference type="Proteomes" id="UP000810171">
    <property type="component" value="Unassembled WGS sequence"/>
</dbReference>
<dbReference type="InterPro" id="IPR003838">
    <property type="entry name" value="ABC3_permease_C"/>
</dbReference>
<name>A0ABS3ZAD8_9GAMM</name>
<evidence type="ECO:0000256" key="5">
    <source>
        <dbReference type="ARBA" id="ARBA00022692"/>
    </source>
</evidence>
<dbReference type="NCBIfam" id="TIGR02212">
    <property type="entry name" value="lolCE"/>
    <property type="match status" value="1"/>
</dbReference>
<comment type="similarity">
    <text evidence="2">Belongs to the ABC-4 integral membrane protein family. LolC/E subfamily.</text>
</comment>
<gene>
    <name evidence="11" type="ORF">H9C73_07900</name>
</gene>
<evidence type="ECO:0000256" key="1">
    <source>
        <dbReference type="ARBA" id="ARBA00004651"/>
    </source>
</evidence>
<evidence type="ECO:0000313" key="12">
    <source>
        <dbReference type="Proteomes" id="UP000810171"/>
    </source>
</evidence>
<dbReference type="InterPro" id="IPR011925">
    <property type="entry name" value="LolCE_TM"/>
</dbReference>
<keyword evidence="7 8" id="KW-0472">Membrane</keyword>
<keyword evidence="6 8" id="KW-1133">Transmembrane helix</keyword>
<feature type="domain" description="ABC3 transporter permease C-terminal" evidence="9">
    <location>
        <begin position="276"/>
        <end position="409"/>
    </location>
</feature>
<dbReference type="Pfam" id="PF02687">
    <property type="entry name" value="FtsX"/>
    <property type="match status" value="1"/>
</dbReference>
<evidence type="ECO:0000256" key="7">
    <source>
        <dbReference type="ARBA" id="ARBA00023136"/>
    </source>
</evidence>
<keyword evidence="12" id="KW-1185">Reference proteome</keyword>
<evidence type="ECO:0000256" key="4">
    <source>
        <dbReference type="ARBA" id="ARBA00022475"/>
    </source>
</evidence>
<evidence type="ECO:0000256" key="3">
    <source>
        <dbReference type="ARBA" id="ARBA00022448"/>
    </source>
</evidence>
<feature type="transmembrane region" description="Helical" evidence="8">
    <location>
        <begin position="274"/>
        <end position="297"/>
    </location>
</feature>
<evidence type="ECO:0000256" key="2">
    <source>
        <dbReference type="ARBA" id="ARBA00005236"/>
    </source>
</evidence>
<sequence length="416" mass="45122">MFRPLSLFVGLRYTAAKRGNHFISFISLVSILGLMLGVAALILVLSVMNGFDRELRQRILGMVPHATLSGYGDQGLSDWRELRKGVLDGRGVQGAAPYIQAQGMLTSRGRVQGGLVNGIDPVFEPEVSILERHMDIGQLSDLQAGEYRIVLGELLARFLGVSVGDKVTLVLPEASISVAGVVPRLKRFEVSGIFSVGAELDANLAYIHIDDAARIKRMTPGSVDGLRLKFADLFDAPRLAREVAAAQSSSLYVSDWTRTHGNLFQAIQMEKRMIALLLLLIVFVAAFNIVSTLVMVVTDKQSDIAILRTMGATPGAILRVFMVQGILIGLIGTGLGVALGITLALTVTDLVAWVERALGIQFLSADVYFISYLPSELVWSDVAMITAAAFVISFVATLYPAWRASRTQPAEALRYE</sequence>
<feature type="transmembrane region" description="Helical" evidence="8">
    <location>
        <begin position="382"/>
        <end position="402"/>
    </location>
</feature>
<evidence type="ECO:0000313" key="11">
    <source>
        <dbReference type="EMBL" id="MBP0048657.1"/>
    </source>
</evidence>
<dbReference type="RefSeq" id="WP_209287273.1">
    <property type="nucleotide sequence ID" value="NZ_JACVEW010000010.1"/>
</dbReference>
<feature type="domain" description="MacB-like periplasmic core" evidence="10">
    <location>
        <begin position="27"/>
        <end position="244"/>
    </location>
</feature>
<evidence type="ECO:0000259" key="9">
    <source>
        <dbReference type="Pfam" id="PF02687"/>
    </source>
</evidence>
<dbReference type="Pfam" id="PF12704">
    <property type="entry name" value="MacB_PCD"/>
    <property type="match status" value="1"/>
</dbReference>
<accession>A0ABS3ZAD8</accession>
<reference evidence="11 12" key="1">
    <citation type="submission" date="2020-09" db="EMBL/GenBank/DDBJ databases">
        <authorList>
            <person name="Tanuku N.R.S."/>
        </authorList>
    </citation>
    <scope>NUCLEOTIDE SEQUENCE [LARGE SCALE GENOMIC DNA]</scope>
    <source>
        <strain evidence="11 12">AK62</strain>
    </source>
</reference>
<evidence type="ECO:0000256" key="8">
    <source>
        <dbReference type="SAM" id="Phobius"/>
    </source>
</evidence>
<dbReference type="EMBL" id="JACVEW010000010">
    <property type="protein sequence ID" value="MBP0048657.1"/>
    <property type="molecule type" value="Genomic_DNA"/>
</dbReference>
<evidence type="ECO:0000259" key="10">
    <source>
        <dbReference type="Pfam" id="PF12704"/>
    </source>
</evidence>
<proteinExistence type="inferred from homology"/>
<dbReference type="InterPro" id="IPR025857">
    <property type="entry name" value="MacB_PCD"/>
</dbReference>
<feature type="transmembrane region" description="Helical" evidence="8">
    <location>
        <begin position="26"/>
        <end position="48"/>
    </location>
</feature>